<sequence length="271" mass="31055">MGRVNLDRPKWLPENWNFEIKGKFRSKNEVDIFLKTGGKHKKDSISSIPSIIVASDDFCNDGIPLDLLLLSQTCIDVELDVRVETTILNKGDVFNKGKMSYIGRSGCQRIGVLKQKFVALEPLQEILIDIILNQCSKLLPSGTYIDVELDVRVDTTTPNKCDVSIEGKVSDVTPSKLQIQRKITPIRQVNLDKPKWLLENWRFETNVQTTRANTRIFDRYYIEHMFGGNCRSKNEVDYFMKIGDNHKKAKSIINYDAATPSEEKSNRRREA</sequence>
<dbReference type="AlphaFoldDB" id="A0A9J5X266"/>
<evidence type="ECO:0000313" key="1">
    <source>
        <dbReference type="EMBL" id="KAG5581525.1"/>
    </source>
</evidence>
<gene>
    <name evidence="1" type="ORF">H5410_052152</name>
</gene>
<keyword evidence="2" id="KW-1185">Reference proteome</keyword>
<dbReference type="Proteomes" id="UP000824120">
    <property type="component" value="Chromosome 10"/>
</dbReference>
<comment type="caution">
    <text evidence="1">The sequence shown here is derived from an EMBL/GenBank/DDBJ whole genome shotgun (WGS) entry which is preliminary data.</text>
</comment>
<reference evidence="1 2" key="1">
    <citation type="submission" date="2020-09" db="EMBL/GenBank/DDBJ databases">
        <title>De no assembly of potato wild relative species, Solanum commersonii.</title>
        <authorList>
            <person name="Cho K."/>
        </authorList>
    </citation>
    <scope>NUCLEOTIDE SEQUENCE [LARGE SCALE GENOMIC DNA]</scope>
    <source>
        <strain evidence="1">LZ3.2</strain>
        <tissue evidence="1">Leaf</tissue>
    </source>
</reference>
<protein>
    <submittedName>
        <fullName evidence="1">Uncharacterized protein</fullName>
    </submittedName>
</protein>
<dbReference type="EMBL" id="JACXVP010000010">
    <property type="protein sequence ID" value="KAG5581525.1"/>
    <property type="molecule type" value="Genomic_DNA"/>
</dbReference>
<dbReference type="Gene3D" id="3.30.890.10">
    <property type="entry name" value="Methyl-cpg-binding Protein 2, Chain A"/>
    <property type="match status" value="1"/>
</dbReference>
<accession>A0A9J5X266</accession>
<name>A0A9J5X266_SOLCO</name>
<dbReference type="OrthoDB" id="10072024at2759"/>
<evidence type="ECO:0000313" key="2">
    <source>
        <dbReference type="Proteomes" id="UP000824120"/>
    </source>
</evidence>
<proteinExistence type="predicted"/>
<organism evidence="1 2">
    <name type="scientific">Solanum commersonii</name>
    <name type="common">Commerson's wild potato</name>
    <name type="synonym">Commerson's nightshade</name>
    <dbReference type="NCBI Taxonomy" id="4109"/>
    <lineage>
        <taxon>Eukaryota</taxon>
        <taxon>Viridiplantae</taxon>
        <taxon>Streptophyta</taxon>
        <taxon>Embryophyta</taxon>
        <taxon>Tracheophyta</taxon>
        <taxon>Spermatophyta</taxon>
        <taxon>Magnoliopsida</taxon>
        <taxon>eudicotyledons</taxon>
        <taxon>Gunneridae</taxon>
        <taxon>Pentapetalae</taxon>
        <taxon>asterids</taxon>
        <taxon>lamiids</taxon>
        <taxon>Solanales</taxon>
        <taxon>Solanaceae</taxon>
        <taxon>Solanoideae</taxon>
        <taxon>Solaneae</taxon>
        <taxon>Solanum</taxon>
    </lineage>
</organism>